<dbReference type="InterPro" id="IPR011013">
    <property type="entry name" value="Gal_mutarotase_sf_dom"/>
</dbReference>
<dbReference type="AlphaFoldDB" id="A0A653AKX1"/>
<dbReference type="GO" id="GO:0005975">
    <property type="term" value="P:carbohydrate metabolic process"/>
    <property type="evidence" value="ECO:0007669"/>
    <property type="project" value="InterPro"/>
</dbReference>
<evidence type="ECO:0000256" key="1">
    <source>
        <dbReference type="SAM" id="SignalP"/>
    </source>
</evidence>
<evidence type="ECO:0000313" key="2">
    <source>
        <dbReference type="EMBL" id="VBB48688.1"/>
    </source>
</evidence>
<organism evidence="2">
    <name type="scientific">uncultured Paludibacter sp</name>
    <dbReference type="NCBI Taxonomy" id="497635"/>
    <lineage>
        <taxon>Bacteria</taxon>
        <taxon>Pseudomonadati</taxon>
        <taxon>Bacteroidota</taxon>
        <taxon>Bacteroidia</taxon>
        <taxon>Bacteroidales</taxon>
        <taxon>Paludibacteraceae</taxon>
        <taxon>Paludibacter</taxon>
        <taxon>environmental samples</taxon>
    </lineage>
</organism>
<protein>
    <submittedName>
        <fullName evidence="2">Putative lipoprotein</fullName>
    </submittedName>
</protein>
<dbReference type="SUPFAM" id="SSF74650">
    <property type="entry name" value="Galactose mutarotase-like"/>
    <property type="match status" value="1"/>
</dbReference>
<dbReference type="InterPro" id="IPR013780">
    <property type="entry name" value="Glyco_hydro_b"/>
</dbReference>
<name>A0A653AKX1_9BACT</name>
<dbReference type="GO" id="GO:0003824">
    <property type="term" value="F:catalytic activity"/>
    <property type="evidence" value="ECO:0007669"/>
    <property type="project" value="InterPro"/>
</dbReference>
<dbReference type="InterPro" id="IPR032342">
    <property type="entry name" value="DUF4861"/>
</dbReference>
<proteinExistence type="predicted"/>
<gene>
    <name evidence="2" type="ORF">TRIP_D50052</name>
</gene>
<keyword evidence="1" id="KW-0732">Signal</keyword>
<feature type="chain" id="PRO_5024951448" evidence="1">
    <location>
        <begin position="20"/>
        <end position="378"/>
    </location>
</feature>
<keyword evidence="2" id="KW-0449">Lipoprotein</keyword>
<dbReference type="Pfam" id="PF16153">
    <property type="entry name" value="DUF4861"/>
    <property type="match status" value="1"/>
</dbReference>
<sequence>MKKILFVFISTLFFLSGIAANKVTVIVKNPISTQRNNEIVEINMEKIIAKLGLKESETLIVLDAKSKQIPYQLASCNGKKNKLLIFPATVKGYGTSIYAIQKGTPEKFDPKVYGRLVPERKDDYAWENDKIAFRVYGPALQATGEISSGIDVWAKRTDKLIVNKWYADDLAERQSYHEDHGEGLDMYKVGPTLGAGATTPYINGKLWYSKNFVKSEMLDIGPLRMTVELTYAPFKADKDEITETKIISLDAGSQLNKVEVNYSADAKLIPVATGIVMRNSKEEETYIPENKNYFLHAEPKDSINGTLYEAVIGKQPFTNIEIKEEHILGFQNVNSEEKYIYYQGAGWNKWGFPAFDDWKKYVKEFTEKLKNPLIIKVK</sequence>
<feature type="signal peptide" evidence="1">
    <location>
        <begin position="1"/>
        <end position="19"/>
    </location>
</feature>
<reference evidence="2" key="1">
    <citation type="submission" date="2018-07" db="EMBL/GenBank/DDBJ databases">
        <authorList>
            <consortium name="Genoscope - CEA"/>
            <person name="William W."/>
        </authorList>
    </citation>
    <scope>NUCLEOTIDE SEQUENCE</scope>
    <source>
        <strain evidence="2">IK1</strain>
    </source>
</reference>
<dbReference type="GO" id="GO:0030246">
    <property type="term" value="F:carbohydrate binding"/>
    <property type="evidence" value="ECO:0007669"/>
    <property type="project" value="InterPro"/>
</dbReference>
<dbReference type="EMBL" id="UPXZ01000042">
    <property type="protein sequence ID" value="VBB48688.1"/>
    <property type="molecule type" value="Genomic_DNA"/>
</dbReference>
<dbReference type="Gene3D" id="2.60.40.1180">
    <property type="entry name" value="Golgi alpha-mannosidase II"/>
    <property type="match status" value="1"/>
</dbReference>
<accession>A0A653AKX1</accession>